<evidence type="ECO:0000259" key="1">
    <source>
        <dbReference type="PROSITE" id="PS50994"/>
    </source>
</evidence>
<dbReference type="InterPro" id="IPR009057">
    <property type="entry name" value="Homeodomain-like_sf"/>
</dbReference>
<comment type="caution">
    <text evidence="2">The sequence shown here is derived from an EMBL/GenBank/DDBJ whole genome shotgun (WGS) entry which is preliminary data.</text>
</comment>
<dbReference type="Pfam" id="PF13276">
    <property type="entry name" value="HTH_21"/>
    <property type="match status" value="1"/>
</dbReference>
<protein>
    <submittedName>
        <fullName evidence="2">IS3 family transposase</fullName>
    </submittedName>
</protein>
<dbReference type="NCBIfam" id="NF033516">
    <property type="entry name" value="transpos_IS3"/>
    <property type="match status" value="1"/>
</dbReference>
<gene>
    <name evidence="2" type="ORF">ACFSAH_14100</name>
</gene>
<dbReference type="NCBIfam" id="NF047593">
    <property type="entry name" value="IS66_ISAeme5_TnpA"/>
    <property type="match status" value="1"/>
</dbReference>
<dbReference type="EMBL" id="JBHUDG010000031">
    <property type="protein sequence ID" value="MFD1631010.1"/>
    <property type="molecule type" value="Genomic_DNA"/>
</dbReference>
<organism evidence="2 3">
    <name type="scientific">Pseudopedobacter beijingensis</name>
    <dbReference type="NCBI Taxonomy" id="1207056"/>
    <lineage>
        <taxon>Bacteria</taxon>
        <taxon>Pseudomonadati</taxon>
        <taxon>Bacteroidota</taxon>
        <taxon>Sphingobacteriia</taxon>
        <taxon>Sphingobacteriales</taxon>
        <taxon>Sphingobacteriaceae</taxon>
        <taxon>Pseudopedobacter</taxon>
    </lineage>
</organism>
<dbReference type="PANTHER" id="PTHR47515">
    <property type="entry name" value="LOW CALCIUM RESPONSE LOCUS PROTEIN T"/>
    <property type="match status" value="1"/>
</dbReference>
<evidence type="ECO:0000313" key="3">
    <source>
        <dbReference type="Proteomes" id="UP001597118"/>
    </source>
</evidence>
<dbReference type="InterPro" id="IPR048020">
    <property type="entry name" value="Transpos_IS3"/>
</dbReference>
<accession>A0ABW4IFN6</accession>
<evidence type="ECO:0000313" key="2">
    <source>
        <dbReference type="EMBL" id="MFD1631010.1"/>
    </source>
</evidence>
<proteinExistence type="predicted"/>
<dbReference type="SUPFAM" id="SSF53098">
    <property type="entry name" value="Ribonuclease H-like"/>
    <property type="match status" value="1"/>
</dbReference>
<dbReference type="InterPro" id="IPR012337">
    <property type="entry name" value="RNaseH-like_sf"/>
</dbReference>
<feature type="domain" description="Integrase catalytic" evidence="1">
    <location>
        <begin position="199"/>
        <end position="360"/>
    </location>
</feature>
<dbReference type="PANTHER" id="PTHR47515:SF2">
    <property type="entry name" value="INTEGRASE CORE DOMAIN PROTEIN"/>
    <property type="match status" value="1"/>
</dbReference>
<keyword evidence="3" id="KW-1185">Reference proteome</keyword>
<name>A0ABW4IFN6_9SPHI</name>
<dbReference type="SUPFAM" id="SSF46689">
    <property type="entry name" value="Homeodomain-like"/>
    <property type="match status" value="1"/>
</dbReference>
<dbReference type="InterPro" id="IPR036397">
    <property type="entry name" value="RNaseH_sf"/>
</dbReference>
<dbReference type="InterPro" id="IPR025948">
    <property type="entry name" value="HTH-like_dom"/>
</dbReference>
<dbReference type="Pfam" id="PF13683">
    <property type="entry name" value="rve_3"/>
    <property type="match status" value="1"/>
</dbReference>
<dbReference type="Proteomes" id="UP001597118">
    <property type="component" value="Unassembled WGS sequence"/>
</dbReference>
<reference evidence="3" key="1">
    <citation type="journal article" date="2019" name="Int. J. Syst. Evol. Microbiol.">
        <title>The Global Catalogue of Microorganisms (GCM) 10K type strain sequencing project: providing services to taxonomists for standard genome sequencing and annotation.</title>
        <authorList>
            <consortium name="The Broad Institute Genomics Platform"/>
            <consortium name="The Broad Institute Genome Sequencing Center for Infectious Disease"/>
            <person name="Wu L."/>
            <person name="Ma J."/>
        </authorList>
    </citation>
    <scope>NUCLEOTIDE SEQUENCE [LARGE SCALE GENOMIC DNA]</scope>
    <source>
        <strain evidence="3">CCUG 53762</strain>
    </source>
</reference>
<dbReference type="InterPro" id="IPR002514">
    <property type="entry name" value="Transposase_8"/>
</dbReference>
<dbReference type="Gene3D" id="3.30.420.10">
    <property type="entry name" value="Ribonuclease H-like superfamily/Ribonuclease H"/>
    <property type="match status" value="1"/>
</dbReference>
<dbReference type="PROSITE" id="PS50994">
    <property type="entry name" value="INTEGRASE"/>
    <property type="match status" value="1"/>
</dbReference>
<dbReference type="Gene3D" id="1.10.10.60">
    <property type="entry name" value="Homeodomain-like"/>
    <property type="match status" value="1"/>
</dbReference>
<sequence length="387" mass="45369">MKKSKFSETQIIKILKSQESGQSVTDICREHGISQGTFYVWKSKYSGMESSQLKQMKDMERELAQYKKIVAELTLQNTVLKDVIGKKALGPAEKRELVGYAREYFGMSLRQACAIFFLSTSVFYYRAKRKDDTEVIEQLSKLAELHRTWGFWMMYHRLRKLQYMWNHKRVYRIYTSMRLNLRNKRKKRLPARVKSPLLCPIGPNITWSLDFMHDTLASGKTIRTLNVIDDFSREALSITVDTSLPAQRVIRELEKLLEWRGKPEKIRSDNGPEFVAEAMRGWCEQNNIQWEFIQPGKPTQNSLIERFNRTFRQDVLDSYMFDSLPDIRKYADAWAWMYNNERPHSSLGQLTPAEFLLKYGKLSEFPTFQQDSNSNSDWNSLVLGVAS</sequence>
<dbReference type="InterPro" id="IPR001584">
    <property type="entry name" value="Integrase_cat-core"/>
</dbReference>
<dbReference type="Pfam" id="PF01527">
    <property type="entry name" value="HTH_Tnp_1"/>
    <property type="match status" value="1"/>
</dbReference>
<dbReference type="RefSeq" id="WP_379663382.1">
    <property type="nucleotide sequence ID" value="NZ_JBHUDG010000031.1"/>
</dbReference>